<keyword evidence="2" id="KW-0805">Transcription regulation</keyword>
<dbReference type="InterPro" id="IPR055166">
    <property type="entry name" value="Transc_reg_Sar_Rot_HTH"/>
</dbReference>
<comment type="subcellular location">
    <subcellularLocation>
        <location evidence="1">Cytoplasm</location>
    </subcellularLocation>
</comment>
<evidence type="ECO:0000313" key="9">
    <source>
        <dbReference type="EMBL" id="TDM12221.1"/>
    </source>
</evidence>
<evidence type="ECO:0000256" key="6">
    <source>
        <dbReference type="ARBA" id="ARBA00047188"/>
    </source>
</evidence>
<dbReference type="Pfam" id="PF22381">
    <property type="entry name" value="Staph_reg_Sar_Rot"/>
    <property type="match status" value="1"/>
</dbReference>
<evidence type="ECO:0000256" key="7">
    <source>
        <dbReference type="ARBA" id="ARBA00047207"/>
    </source>
</evidence>
<dbReference type="AlphaFoldDB" id="A0A4R6BVB9"/>
<dbReference type="Gene3D" id="1.10.10.10">
    <property type="entry name" value="Winged helix-like DNA-binding domain superfamily/Winged helix DNA-binding domain"/>
    <property type="match status" value="1"/>
</dbReference>
<evidence type="ECO:0000256" key="5">
    <source>
        <dbReference type="ARBA" id="ARBA00046337"/>
    </source>
</evidence>
<accession>A0A4R6BVB9</accession>
<protein>
    <recommendedName>
        <fullName evidence="6">HTH-type transcriptional regulator SarZ</fullName>
    </recommendedName>
    <alternativeName>
        <fullName evidence="7">Staphylococcal accessory regulator Z</fullName>
    </alternativeName>
</protein>
<dbReference type="GO" id="GO:0003700">
    <property type="term" value="F:DNA-binding transcription factor activity"/>
    <property type="evidence" value="ECO:0007669"/>
    <property type="project" value="InterPro"/>
</dbReference>
<dbReference type="PROSITE" id="PS50995">
    <property type="entry name" value="HTH_MARR_2"/>
    <property type="match status" value="1"/>
</dbReference>
<dbReference type="PANTHER" id="PTHR42756">
    <property type="entry name" value="TRANSCRIPTIONAL REGULATOR, MARR"/>
    <property type="match status" value="1"/>
</dbReference>
<keyword evidence="4" id="KW-0804">Transcription</keyword>
<organism evidence="9 10">
    <name type="scientific">Macrococcus lamae</name>
    <dbReference type="NCBI Taxonomy" id="198484"/>
    <lineage>
        <taxon>Bacteria</taxon>
        <taxon>Bacillati</taxon>
        <taxon>Bacillota</taxon>
        <taxon>Bacilli</taxon>
        <taxon>Bacillales</taxon>
        <taxon>Staphylococcaceae</taxon>
        <taxon>Macrococcus</taxon>
    </lineage>
</organism>
<gene>
    <name evidence="9" type="ORF">ERX29_03915</name>
</gene>
<dbReference type="PRINTS" id="PR00598">
    <property type="entry name" value="HTHMARR"/>
</dbReference>
<feature type="domain" description="HTH marR-type" evidence="8">
    <location>
        <begin position="4"/>
        <end position="135"/>
    </location>
</feature>
<reference evidence="9 10" key="1">
    <citation type="submission" date="2019-01" db="EMBL/GenBank/DDBJ databases">
        <title>Draft genome sequences of the type strains of six Macrococcus species.</title>
        <authorList>
            <person name="Mazhar S."/>
            <person name="Altermann E."/>
            <person name="Hill C."/>
            <person name="Mcauliffe O."/>
        </authorList>
    </citation>
    <scope>NUCLEOTIDE SEQUENCE [LARGE SCALE GENOMIC DNA]</scope>
    <source>
        <strain evidence="9 10">CCM4815</strain>
    </source>
</reference>
<dbReference type="GO" id="GO:0003677">
    <property type="term" value="F:DNA binding"/>
    <property type="evidence" value="ECO:0007669"/>
    <property type="project" value="UniProtKB-KW"/>
</dbReference>
<dbReference type="EMBL" id="SCWB01000005">
    <property type="protein sequence ID" value="TDM12221.1"/>
    <property type="molecule type" value="Genomic_DNA"/>
</dbReference>
<keyword evidence="3" id="KW-0238">DNA-binding</keyword>
<dbReference type="GO" id="GO:0005737">
    <property type="term" value="C:cytoplasm"/>
    <property type="evidence" value="ECO:0007669"/>
    <property type="project" value="UniProtKB-SubCell"/>
</dbReference>
<evidence type="ECO:0000256" key="2">
    <source>
        <dbReference type="ARBA" id="ARBA00023015"/>
    </source>
</evidence>
<evidence type="ECO:0000313" key="10">
    <source>
        <dbReference type="Proteomes" id="UP000294802"/>
    </source>
</evidence>
<dbReference type="OrthoDB" id="9806864at2"/>
<dbReference type="PANTHER" id="PTHR42756:SF1">
    <property type="entry name" value="TRANSCRIPTIONAL REPRESSOR OF EMRAB OPERON"/>
    <property type="match status" value="1"/>
</dbReference>
<dbReference type="InterPro" id="IPR036390">
    <property type="entry name" value="WH_DNA-bd_sf"/>
</dbReference>
<name>A0A4R6BVB9_9STAP</name>
<proteinExistence type="inferred from homology"/>
<comment type="similarity">
    <text evidence="5">Belongs to the SarZ family.</text>
</comment>
<keyword evidence="10" id="KW-1185">Reference proteome</keyword>
<evidence type="ECO:0000259" key="8">
    <source>
        <dbReference type="PROSITE" id="PS50995"/>
    </source>
</evidence>
<comment type="caution">
    <text evidence="9">The sequence shown here is derived from an EMBL/GenBank/DDBJ whole genome shotgun (WGS) entry which is preliminary data.</text>
</comment>
<dbReference type="InterPro" id="IPR000835">
    <property type="entry name" value="HTH_MarR-typ"/>
</dbReference>
<dbReference type="SUPFAM" id="SSF46785">
    <property type="entry name" value="Winged helix' DNA-binding domain"/>
    <property type="match status" value="1"/>
</dbReference>
<evidence type="ECO:0000256" key="1">
    <source>
        <dbReference type="ARBA" id="ARBA00004496"/>
    </source>
</evidence>
<dbReference type="InterPro" id="IPR036388">
    <property type="entry name" value="WH-like_DNA-bd_sf"/>
</dbReference>
<evidence type="ECO:0000256" key="4">
    <source>
        <dbReference type="ARBA" id="ARBA00023163"/>
    </source>
</evidence>
<sequence length="139" mass="16427">MTKESSVAYRLYLVQREVIKYYNRIKLKPYNLSYQHYLVLMVLLESGPTPVLQLGEKLAFQSGTITPIIKKMEARGLIERERMKQDERIVQMRLTDEGHELIIQLNHIPEEVLAFSSLTPREYTTLMHITRKIVSNMRY</sequence>
<dbReference type="RefSeq" id="WP_133443391.1">
    <property type="nucleotide sequence ID" value="NZ_SCWB01000005.1"/>
</dbReference>
<dbReference type="SMART" id="SM00347">
    <property type="entry name" value="HTH_MARR"/>
    <property type="match status" value="1"/>
</dbReference>
<evidence type="ECO:0000256" key="3">
    <source>
        <dbReference type="ARBA" id="ARBA00023125"/>
    </source>
</evidence>
<dbReference type="Proteomes" id="UP000294802">
    <property type="component" value="Unassembled WGS sequence"/>
</dbReference>